<keyword evidence="2" id="KW-1185">Reference proteome</keyword>
<accession>A0ABQ5LIA7</accession>
<evidence type="ECO:0008006" key="3">
    <source>
        <dbReference type="Google" id="ProtNLM"/>
    </source>
</evidence>
<dbReference type="RefSeq" id="WP_261821956.1">
    <property type="nucleotide sequence ID" value="NZ_BRLJ01000004.1"/>
</dbReference>
<proteinExistence type="predicted"/>
<protein>
    <recommendedName>
        <fullName evidence="3">Pyocin immunity protein</fullName>
    </recommendedName>
</protein>
<dbReference type="EMBL" id="BRLJ01000004">
    <property type="protein sequence ID" value="GKX63348.1"/>
    <property type="molecule type" value="Genomic_DNA"/>
</dbReference>
<organism evidence="1 2">
    <name type="scientific">Pragia fontium</name>
    <dbReference type="NCBI Taxonomy" id="82985"/>
    <lineage>
        <taxon>Bacteria</taxon>
        <taxon>Pseudomonadati</taxon>
        <taxon>Pseudomonadota</taxon>
        <taxon>Gammaproteobacteria</taxon>
        <taxon>Enterobacterales</taxon>
        <taxon>Budviciaceae</taxon>
        <taxon>Pragia</taxon>
    </lineage>
</organism>
<dbReference type="Pfam" id="PF19929">
    <property type="entry name" value="DUF6392"/>
    <property type="match status" value="1"/>
</dbReference>
<dbReference type="Proteomes" id="UP001059610">
    <property type="component" value="Unassembled WGS sequence"/>
</dbReference>
<gene>
    <name evidence="1" type="ORF">SOASR032_19170</name>
</gene>
<sequence length="155" mass="18167">MTVNVAALIQSLGKTYQEIMDNELIPYITKPTGSSGDPFLNLDMAKEGIFLTFNRNDRVFVEMTLRILNKKNEKYRFPNELPSPLVPEMNRAWVHNQLGKPEKSHPPRVSFNDHYGWVELYQYENSTILTSMQIDYDLQDRVRAITFLPTEKVRW</sequence>
<comment type="caution">
    <text evidence="1">The sequence shown here is derived from an EMBL/GenBank/DDBJ whole genome shotgun (WGS) entry which is preliminary data.</text>
</comment>
<reference evidence="1" key="1">
    <citation type="submission" date="2022-06" db="EMBL/GenBank/DDBJ databases">
        <title>Draft genome sequences of Pragia fontium str. JCM24417.</title>
        <authorList>
            <person name="Wakabayashi Y."/>
            <person name="Kojima K."/>
        </authorList>
    </citation>
    <scope>NUCLEOTIDE SEQUENCE</scope>
    <source>
        <strain evidence="1">JCM 24417</strain>
    </source>
</reference>
<name>A0ABQ5LIA7_9GAMM</name>
<evidence type="ECO:0000313" key="2">
    <source>
        <dbReference type="Proteomes" id="UP001059610"/>
    </source>
</evidence>
<evidence type="ECO:0000313" key="1">
    <source>
        <dbReference type="EMBL" id="GKX63348.1"/>
    </source>
</evidence>
<dbReference type="InterPro" id="IPR045657">
    <property type="entry name" value="DUF6392"/>
</dbReference>